<dbReference type="AlphaFoldDB" id="A0A0A0BW42"/>
<dbReference type="EMBL" id="AXCY01000002">
    <property type="protein sequence ID" value="KGM12613.1"/>
    <property type="molecule type" value="Genomic_DNA"/>
</dbReference>
<dbReference type="InterPro" id="IPR004111">
    <property type="entry name" value="Repressor_TetR_C"/>
</dbReference>
<gene>
    <name evidence="7" type="ORF">N868_07005</name>
</gene>
<evidence type="ECO:0000256" key="4">
    <source>
        <dbReference type="ARBA" id="ARBA00023163"/>
    </source>
</evidence>
<feature type="domain" description="HTH tetR-type" evidence="6">
    <location>
        <begin position="10"/>
        <end position="70"/>
    </location>
</feature>
<proteinExistence type="predicted"/>
<dbReference type="PROSITE" id="PS50977">
    <property type="entry name" value="HTH_TETR_2"/>
    <property type="match status" value="1"/>
</dbReference>
<organism evidence="7 8">
    <name type="scientific">Cellulomonas carbonis T26</name>
    <dbReference type="NCBI Taxonomy" id="947969"/>
    <lineage>
        <taxon>Bacteria</taxon>
        <taxon>Bacillati</taxon>
        <taxon>Actinomycetota</taxon>
        <taxon>Actinomycetes</taxon>
        <taxon>Micrococcales</taxon>
        <taxon>Cellulomonadaceae</taxon>
        <taxon>Cellulomonas</taxon>
    </lineage>
</organism>
<dbReference type="Gene3D" id="1.10.357.10">
    <property type="entry name" value="Tetracycline Repressor, domain 2"/>
    <property type="match status" value="1"/>
</dbReference>
<evidence type="ECO:0000256" key="3">
    <source>
        <dbReference type="ARBA" id="ARBA00023125"/>
    </source>
</evidence>
<name>A0A0A0BW42_9CELL</name>
<comment type="caution">
    <text evidence="7">The sequence shown here is derived from an EMBL/GenBank/DDBJ whole genome shotgun (WGS) entry which is preliminary data.</text>
</comment>
<dbReference type="OrthoDB" id="329481at2"/>
<dbReference type="InterPro" id="IPR009057">
    <property type="entry name" value="Homeodomain-like_sf"/>
</dbReference>
<accession>A0A0A0BW42</accession>
<reference evidence="7 8" key="2">
    <citation type="journal article" date="2015" name="Stand. Genomic Sci.">
        <title>Draft genome sequence of Cellulomonas carbonis T26(T) and comparative analysis of six Cellulomonas genomes.</title>
        <authorList>
            <person name="Zhuang W."/>
            <person name="Zhang S."/>
            <person name="Xia X."/>
            <person name="Wang G."/>
        </authorList>
    </citation>
    <scope>NUCLEOTIDE SEQUENCE [LARGE SCALE GENOMIC DNA]</scope>
    <source>
        <strain evidence="7 8">T26</strain>
    </source>
</reference>
<evidence type="ECO:0000259" key="6">
    <source>
        <dbReference type="PROSITE" id="PS50977"/>
    </source>
</evidence>
<evidence type="ECO:0000256" key="5">
    <source>
        <dbReference type="PROSITE-ProRule" id="PRU00335"/>
    </source>
</evidence>
<dbReference type="InterPro" id="IPR003012">
    <property type="entry name" value="Tet_transcr_reg_TetR"/>
</dbReference>
<protein>
    <submittedName>
        <fullName evidence="7">AcrR family transcriptional regulator</fullName>
    </submittedName>
</protein>
<dbReference type="PANTHER" id="PTHR30055">
    <property type="entry name" value="HTH-TYPE TRANSCRIPTIONAL REGULATOR RUTR"/>
    <property type="match status" value="1"/>
</dbReference>
<dbReference type="RefSeq" id="WP_043602196.1">
    <property type="nucleotide sequence ID" value="NZ_AXCY01000002.1"/>
</dbReference>
<dbReference type="InterPro" id="IPR036271">
    <property type="entry name" value="Tet_transcr_reg_TetR-rel_C_sf"/>
</dbReference>
<evidence type="ECO:0000256" key="1">
    <source>
        <dbReference type="ARBA" id="ARBA00022491"/>
    </source>
</evidence>
<dbReference type="GO" id="GO:0000976">
    <property type="term" value="F:transcription cis-regulatory region binding"/>
    <property type="evidence" value="ECO:0007669"/>
    <property type="project" value="TreeGrafter"/>
</dbReference>
<keyword evidence="4" id="KW-0804">Transcription</keyword>
<feature type="DNA-binding region" description="H-T-H motif" evidence="5">
    <location>
        <begin position="33"/>
        <end position="52"/>
    </location>
</feature>
<dbReference type="SUPFAM" id="SSF46689">
    <property type="entry name" value="Homeodomain-like"/>
    <property type="match status" value="1"/>
</dbReference>
<keyword evidence="2" id="KW-0805">Transcription regulation</keyword>
<sequence length="229" mass="24513">MAVRPRPRTPLSRERVIAAAVTVADDHGVASVSMRKIAERLGVEAMSLYHHVPDKDAVVAGILDAVLEEIDLPEAGPDWRTAMRRRAISTRDALARHSWALGLIESRGSPGSATLRRHDAALGTLLSAGFAVDDAVHAVALLDSYVYGFVLQQLQLPVASPPEARRAAADLLGRLPDDLPHLRAVAASRAAGDHPTADDEFRFGLDVILDALDRSLAPADHPPTAEPHP</sequence>
<dbReference type="InterPro" id="IPR001647">
    <property type="entry name" value="HTH_TetR"/>
</dbReference>
<dbReference type="GO" id="GO:0046677">
    <property type="term" value="P:response to antibiotic"/>
    <property type="evidence" value="ECO:0007669"/>
    <property type="project" value="InterPro"/>
</dbReference>
<dbReference type="SUPFAM" id="SSF48498">
    <property type="entry name" value="Tetracyclin repressor-like, C-terminal domain"/>
    <property type="match status" value="1"/>
</dbReference>
<dbReference type="GO" id="GO:0045892">
    <property type="term" value="P:negative regulation of DNA-templated transcription"/>
    <property type="evidence" value="ECO:0007669"/>
    <property type="project" value="InterPro"/>
</dbReference>
<dbReference type="Pfam" id="PF02909">
    <property type="entry name" value="TetR_C_1"/>
    <property type="match status" value="1"/>
</dbReference>
<keyword evidence="3 5" id="KW-0238">DNA-binding</keyword>
<dbReference type="PRINTS" id="PR00400">
    <property type="entry name" value="TETREPRESSOR"/>
</dbReference>
<evidence type="ECO:0000256" key="2">
    <source>
        <dbReference type="ARBA" id="ARBA00023015"/>
    </source>
</evidence>
<dbReference type="PRINTS" id="PR00455">
    <property type="entry name" value="HTHTETR"/>
</dbReference>
<dbReference type="GO" id="GO:0003700">
    <property type="term" value="F:DNA-binding transcription factor activity"/>
    <property type="evidence" value="ECO:0007669"/>
    <property type="project" value="TreeGrafter"/>
</dbReference>
<evidence type="ECO:0000313" key="8">
    <source>
        <dbReference type="Proteomes" id="UP000029839"/>
    </source>
</evidence>
<dbReference type="PANTHER" id="PTHR30055:SF151">
    <property type="entry name" value="TRANSCRIPTIONAL REGULATORY PROTEIN"/>
    <property type="match status" value="1"/>
</dbReference>
<dbReference type="InterPro" id="IPR050109">
    <property type="entry name" value="HTH-type_TetR-like_transc_reg"/>
</dbReference>
<keyword evidence="1" id="KW-0678">Repressor</keyword>
<dbReference type="Proteomes" id="UP000029839">
    <property type="component" value="Unassembled WGS sequence"/>
</dbReference>
<reference evidence="7 8" key="1">
    <citation type="submission" date="2013-08" db="EMBL/GenBank/DDBJ databases">
        <title>Genome sequencing of Cellulomonas carbonis T26.</title>
        <authorList>
            <person name="Chen F."/>
            <person name="Li Y."/>
            <person name="Wang G."/>
        </authorList>
    </citation>
    <scope>NUCLEOTIDE SEQUENCE [LARGE SCALE GENOMIC DNA]</scope>
    <source>
        <strain evidence="7 8">T26</strain>
    </source>
</reference>
<dbReference type="Gene3D" id="1.10.10.60">
    <property type="entry name" value="Homeodomain-like"/>
    <property type="match status" value="1"/>
</dbReference>
<dbReference type="Pfam" id="PF00440">
    <property type="entry name" value="TetR_N"/>
    <property type="match status" value="1"/>
</dbReference>
<keyword evidence="8" id="KW-1185">Reference proteome</keyword>
<evidence type="ECO:0000313" key="7">
    <source>
        <dbReference type="EMBL" id="KGM12613.1"/>
    </source>
</evidence>